<organism evidence="3 4">
    <name type="scientific">Bremerella cremea</name>
    <dbReference type="NCBI Taxonomy" id="1031537"/>
    <lineage>
        <taxon>Bacteria</taxon>
        <taxon>Pseudomonadati</taxon>
        <taxon>Planctomycetota</taxon>
        <taxon>Planctomycetia</taxon>
        <taxon>Pirellulales</taxon>
        <taxon>Pirellulaceae</taxon>
        <taxon>Bremerella</taxon>
    </lineage>
</organism>
<evidence type="ECO:0000256" key="2">
    <source>
        <dbReference type="ARBA" id="ARBA00024446"/>
    </source>
</evidence>
<protein>
    <submittedName>
        <fullName evidence="3">Carbon dioxide concentrating mechanism protein CcmL</fullName>
    </submittedName>
</protein>
<dbReference type="InterPro" id="IPR004992">
    <property type="entry name" value="EutN_CcmL"/>
</dbReference>
<dbReference type="PANTHER" id="PTHR36539:SF1">
    <property type="entry name" value="BACTERIAL MICROCOMPARTMENT SHELL VERTEX PROTEIN EUTN"/>
    <property type="match status" value="1"/>
</dbReference>
<dbReference type="PANTHER" id="PTHR36539">
    <property type="entry name" value="ETHANOLAMINE UTILIZATION PROTEIN EUTN"/>
    <property type="match status" value="1"/>
</dbReference>
<evidence type="ECO:0000313" key="4">
    <source>
        <dbReference type="Proteomes" id="UP000253562"/>
    </source>
</evidence>
<name>A0A368KW56_9BACT</name>
<proteinExistence type="predicted"/>
<dbReference type="InterPro" id="IPR036677">
    <property type="entry name" value="EutN_CcmL_sf"/>
</dbReference>
<comment type="subcellular location">
    <subcellularLocation>
        <location evidence="1">Bacterial microcompartment</location>
    </subcellularLocation>
</comment>
<dbReference type="RefSeq" id="WP_114367724.1">
    <property type="nucleotide sequence ID" value="NZ_QPEX01000010.1"/>
</dbReference>
<dbReference type="Pfam" id="PF03319">
    <property type="entry name" value="EutN_CcmL"/>
    <property type="match status" value="1"/>
</dbReference>
<dbReference type="OrthoDB" id="281843at2"/>
<dbReference type="SUPFAM" id="SSF159133">
    <property type="entry name" value="EutN/CcmL-like"/>
    <property type="match status" value="1"/>
</dbReference>
<keyword evidence="2" id="KW-1283">Bacterial microcompartment</keyword>
<dbReference type="EMBL" id="QPEX01000010">
    <property type="protein sequence ID" value="RCS54660.1"/>
    <property type="molecule type" value="Genomic_DNA"/>
</dbReference>
<evidence type="ECO:0000313" key="3">
    <source>
        <dbReference type="EMBL" id="RCS54660.1"/>
    </source>
</evidence>
<gene>
    <name evidence="3" type="ORF">DTL42_05900</name>
</gene>
<dbReference type="PROSITE" id="PS51932">
    <property type="entry name" value="BMV"/>
    <property type="match status" value="1"/>
</dbReference>
<dbReference type="AlphaFoldDB" id="A0A368KW56"/>
<dbReference type="Gene3D" id="2.40.50.220">
    <property type="entry name" value="EutN/Ccml"/>
    <property type="match status" value="1"/>
</dbReference>
<reference evidence="3 4" key="1">
    <citation type="submission" date="2018-07" db="EMBL/GenBank/DDBJ databases">
        <title>Comparative genomes isolates from brazilian mangrove.</title>
        <authorList>
            <person name="De Araujo J.E."/>
            <person name="Taketani R.G."/>
            <person name="Silva M.C.P."/>
            <person name="Lourenco M.V."/>
            <person name="Oliveira V.M."/>
            <person name="Andreote F.D."/>
        </authorList>
    </citation>
    <scope>NUCLEOTIDE SEQUENCE [LARGE SCALE GENOMIC DNA]</scope>
    <source>
        <strain evidence="3 4">HEX PRIS-MGV</strain>
    </source>
</reference>
<accession>A0A368KW56</accession>
<comment type="caution">
    <text evidence="3">The sequence shown here is derived from an EMBL/GenBank/DDBJ whole genome shotgun (WGS) entry which is preliminary data.</text>
</comment>
<sequence>MRIAKIIGKVTLSRTVTEFQGAVLKLAVPMMLSDIENENTPLDDLLVVYDELGAGNENYIALSEGGEAAQPFYPEMKPVDAYNAAILDTVDIRYRLNQ</sequence>
<evidence type="ECO:0000256" key="1">
    <source>
        <dbReference type="ARBA" id="ARBA00024322"/>
    </source>
</evidence>
<dbReference type="GO" id="GO:0031469">
    <property type="term" value="C:bacterial microcompartment"/>
    <property type="evidence" value="ECO:0007669"/>
    <property type="project" value="UniProtKB-SubCell"/>
</dbReference>
<dbReference type="Proteomes" id="UP000253562">
    <property type="component" value="Unassembled WGS sequence"/>
</dbReference>